<dbReference type="SUPFAM" id="SSF53474">
    <property type="entry name" value="alpha/beta-Hydrolases"/>
    <property type="match status" value="1"/>
</dbReference>
<sequence length="561" mass="60806">MAIRQAPRSAAAGGVVLFALLAGCAAEDPQPAPPADTAMQEPAPEEAEGAEGAEEQGPEEQGPAEEGEADDAAAGSVNTDYSDIAPDAGHSPPEHFPADPLEGLDEFYGQQVDWQDCESGMHCGAVTVPKDYDDPDGETIEIEFISDSVDDAPFLLMNPGGPGSSGYEIVAEQVDWVFTSELQDAYNIVGFDPRGVARSAPLECMEDEEYDLWNQLTGDETLDADLVGEAVDFTDVVAQCQELSGDIIEHVDTVSAARDMDIMRDALGQERLHYFGMSYGTKLGLAYAEIFPEQVGRWALDGVMDTSISISGVTADQSVGFERQLWEFAEYCAEREDCPIEGEAEDVVEGIDERIDEMWDNPVEASDGRLISAATIFSGLSTTMYVPGGQEALLLALTDWIDNGDPEYFQYLSDIYDGRNPDGSYDWISSWSFRTIMCLDYPLAGEGFEGPGLLDEETPFTDQFIGTGTEYCQALPTEPAGAPWEPSDELPQILLVGGTEDPATPVEWAQNMHSMMPNSALLLYEGEGHISYRPDNPCVADIVDGYFIDGELFEGQQTCSS</sequence>
<dbReference type="InterPro" id="IPR000073">
    <property type="entry name" value="AB_hydrolase_1"/>
</dbReference>
<dbReference type="Proteomes" id="UP000460157">
    <property type="component" value="Unassembled WGS sequence"/>
</dbReference>
<evidence type="ECO:0000259" key="5">
    <source>
        <dbReference type="Pfam" id="PF00561"/>
    </source>
</evidence>
<evidence type="ECO:0000259" key="6">
    <source>
        <dbReference type="Pfam" id="PF08386"/>
    </source>
</evidence>
<reference evidence="7 8" key="1">
    <citation type="submission" date="2019-12" db="EMBL/GenBank/DDBJ databases">
        <title>Nesterenkonia muleiensis sp. nov., a novel actinobacterium isolated from sap of Populus euphratica.</title>
        <authorList>
            <person name="Wang R."/>
        </authorList>
    </citation>
    <scope>NUCLEOTIDE SEQUENCE [LARGE SCALE GENOMIC DNA]</scope>
    <source>
        <strain evidence="7 8">F10</strain>
    </source>
</reference>
<feature type="chain" id="PRO_5039291830" evidence="4">
    <location>
        <begin position="26"/>
        <end position="561"/>
    </location>
</feature>
<evidence type="ECO:0000256" key="3">
    <source>
        <dbReference type="SAM" id="MobiDB-lite"/>
    </source>
</evidence>
<gene>
    <name evidence="7" type="ORF">GNZ21_12350</name>
</gene>
<dbReference type="PANTHER" id="PTHR43248">
    <property type="entry name" value="2-SUCCINYL-6-HYDROXY-2,4-CYCLOHEXADIENE-1-CARBOXYLATE SYNTHASE"/>
    <property type="match status" value="1"/>
</dbReference>
<feature type="compositionally biased region" description="Low complexity" evidence="3">
    <location>
        <begin position="26"/>
        <end position="42"/>
    </location>
</feature>
<dbReference type="GO" id="GO:0016787">
    <property type="term" value="F:hydrolase activity"/>
    <property type="evidence" value="ECO:0007669"/>
    <property type="project" value="UniProtKB-KW"/>
</dbReference>
<keyword evidence="8" id="KW-1185">Reference proteome</keyword>
<comment type="caution">
    <text evidence="7">The sequence shown here is derived from an EMBL/GenBank/DDBJ whole genome shotgun (WGS) entry which is preliminary data.</text>
</comment>
<dbReference type="AlphaFoldDB" id="A0A7K1UL37"/>
<dbReference type="Pfam" id="PF00561">
    <property type="entry name" value="Abhydrolase_1"/>
    <property type="match status" value="1"/>
</dbReference>
<dbReference type="RefSeq" id="WP_157324813.1">
    <property type="nucleotide sequence ID" value="NZ_BMFX01000036.1"/>
</dbReference>
<feature type="domain" description="Peptidase S33 tripeptidyl aminopeptidase-like C-terminal" evidence="6">
    <location>
        <begin position="459"/>
        <end position="559"/>
    </location>
</feature>
<feature type="region of interest" description="Disordered" evidence="3">
    <location>
        <begin position="26"/>
        <end position="102"/>
    </location>
</feature>
<comment type="similarity">
    <text evidence="1">Belongs to the peptidase S33 family.</text>
</comment>
<protein>
    <submittedName>
        <fullName evidence="7">Alpha/beta fold hydrolase</fullName>
    </submittedName>
</protein>
<accession>A0A7K1UL37</accession>
<evidence type="ECO:0000313" key="7">
    <source>
        <dbReference type="EMBL" id="MVT27134.1"/>
    </source>
</evidence>
<dbReference type="EMBL" id="WRPM01000089">
    <property type="protein sequence ID" value="MVT27134.1"/>
    <property type="molecule type" value="Genomic_DNA"/>
</dbReference>
<feature type="domain" description="AB hydrolase-1" evidence="5">
    <location>
        <begin position="154"/>
        <end position="342"/>
    </location>
</feature>
<dbReference type="OrthoDB" id="3252468at2"/>
<evidence type="ECO:0000256" key="2">
    <source>
        <dbReference type="ARBA" id="ARBA00022801"/>
    </source>
</evidence>
<dbReference type="InterPro" id="IPR051601">
    <property type="entry name" value="Serine_prot/Carboxylest_S33"/>
</dbReference>
<evidence type="ECO:0000313" key="8">
    <source>
        <dbReference type="Proteomes" id="UP000460157"/>
    </source>
</evidence>
<feature type="signal peptide" evidence="4">
    <location>
        <begin position="1"/>
        <end position="25"/>
    </location>
</feature>
<dbReference type="InterPro" id="IPR013595">
    <property type="entry name" value="Pept_S33_TAP-like_C"/>
</dbReference>
<dbReference type="Gene3D" id="3.40.50.1820">
    <property type="entry name" value="alpha/beta hydrolase"/>
    <property type="match status" value="1"/>
</dbReference>
<dbReference type="PANTHER" id="PTHR43248:SF25">
    <property type="entry name" value="AB HYDROLASE-1 DOMAIN-CONTAINING PROTEIN-RELATED"/>
    <property type="match status" value="1"/>
</dbReference>
<proteinExistence type="inferred from homology"/>
<dbReference type="PROSITE" id="PS51257">
    <property type="entry name" value="PROKAR_LIPOPROTEIN"/>
    <property type="match status" value="1"/>
</dbReference>
<keyword evidence="4" id="KW-0732">Signal</keyword>
<dbReference type="InterPro" id="IPR029058">
    <property type="entry name" value="AB_hydrolase_fold"/>
</dbReference>
<name>A0A7K1UL37_9MICC</name>
<feature type="compositionally biased region" description="Acidic residues" evidence="3">
    <location>
        <begin position="43"/>
        <end position="71"/>
    </location>
</feature>
<dbReference type="Pfam" id="PF08386">
    <property type="entry name" value="Abhydrolase_4"/>
    <property type="match status" value="1"/>
</dbReference>
<evidence type="ECO:0000256" key="1">
    <source>
        <dbReference type="ARBA" id="ARBA00010088"/>
    </source>
</evidence>
<organism evidence="7 8">
    <name type="scientific">Nesterenkonia alkaliphila</name>
    <dbReference type="NCBI Taxonomy" id="1463631"/>
    <lineage>
        <taxon>Bacteria</taxon>
        <taxon>Bacillati</taxon>
        <taxon>Actinomycetota</taxon>
        <taxon>Actinomycetes</taxon>
        <taxon>Micrococcales</taxon>
        <taxon>Micrococcaceae</taxon>
        <taxon>Nesterenkonia</taxon>
    </lineage>
</organism>
<evidence type="ECO:0000256" key="4">
    <source>
        <dbReference type="SAM" id="SignalP"/>
    </source>
</evidence>
<keyword evidence="2 7" id="KW-0378">Hydrolase</keyword>